<name>A0ABZ2TX81_9ACTN</name>
<reference evidence="1 2" key="1">
    <citation type="journal article" date="2023" name="Virus Evol.">
        <title>Computational host range prediction-The good, the bad, and the ugly.</title>
        <authorList>
            <person name="Howell A.A."/>
            <person name="Versoza C.J."/>
            <person name="Pfeifer S.P."/>
        </authorList>
    </citation>
    <scope>NUCLEOTIDE SEQUENCE [LARGE SCALE GENOMIC DNA]</scope>
    <source>
        <strain evidence="1 2">1610/1b</strain>
    </source>
</reference>
<keyword evidence="2" id="KW-1185">Reference proteome</keyword>
<accession>A0ABZ2TX81</accession>
<organism evidence="1 2">
    <name type="scientific">Gordonia hydrophobica</name>
    <dbReference type="NCBI Taxonomy" id="40516"/>
    <lineage>
        <taxon>Bacteria</taxon>
        <taxon>Bacillati</taxon>
        <taxon>Actinomycetota</taxon>
        <taxon>Actinomycetes</taxon>
        <taxon>Mycobacteriales</taxon>
        <taxon>Gordoniaceae</taxon>
        <taxon>Gordonia</taxon>
    </lineage>
</organism>
<sequence length="60" mass="6370">MTATAIVLLLVAAVIVWGGLIASIVFLTTHPEVTDLADEDAVMKAEDVVRASQPHPTRDT</sequence>
<proteinExistence type="predicted"/>
<evidence type="ECO:0000313" key="2">
    <source>
        <dbReference type="Proteomes" id="UP001479933"/>
    </source>
</evidence>
<dbReference type="InterPro" id="IPR031596">
    <property type="entry name" value="MaAIMP_sms"/>
</dbReference>
<dbReference type="Pfam" id="PF16951">
    <property type="entry name" value="MaAIMP_sms"/>
    <property type="match status" value="1"/>
</dbReference>
<evidence type="ECO:0000313" key="1">
    <source>
        <dbReference type="EMBL" id="WYY05965.1"/>
    </source>
</evidence>
<dbReference type="RefSeq" id="WP_066161536.1">
    <property type="nucleotide sequence ID" value="NZ_CP136137.1"/>
</dbReference>
<gene>
    <name evidence="1" type="ORF">RVF87_12825</name>
</gene>
<dbReference type="Proteomes" id="UP001479933">
    <property type="component" value="Chromosome"/>
</dbReference>
<dbReference type="EMBL" id="CP136137">
    <property type="protein sequence ID" value="WYY05965.1"/>
    <property type="molecule type" value="Genomic_DNA"/>
</dbReference>
<protein>
    <submittedName>
        <fullName evidence="1">Methionine/alanine import family NSS transporter small subunit</fullName>
    </submittedName>
</protein>
<dbReference type="NCBIfam" id="NF033493">
    <property type="entry name" value="MetS_like_NSS"/>
    <property type="match status" value="1"/>
</dbReference>